<dbReference type="FunFam" id="1.10.10.10:FF:000001">
    <property type="entry name" value="LysR family transcriptional regulator"/>
    <property type="match status" value="1"/>
</dbReference>
<dbReference type="PATRIC" id="fig|1423812.3.peg.2642"/>
<accession>A0A0R1PZM9</accession>
<dbReference type="SUPFAM" id="SSF46785">
    <property type="entry name" value="Winged helix' DNA-binding domain"/>
    <property type="match status" value="1"/>
</dbReference>
<keyword evidence="2" id="KW-0805">Transcription regulation</keyword>
<dbReference type="Gene3D" id="3.40.190.290">
    <property type="match status" value="1"/>
</dbReference>
<organism evidence="6 7">
    <name type="scientific">Liquorilactobacillus uvarum DSM 19971</name>
    <dbReference type="NCBI Taxonomy" id="1423812"/>
    <lineage>
        <taxon>Bacteria</taxon>
        <taxon>Bacillati</taxon>
        <taxon>Bacillota</taxon>
        <taxon>Bacilli</taxon>
        <taxon>Lactobacillales</taxon>
        <taxon>Lactobacillaceae</taxon>
        <taxon>Liquorilactobacillus</taxon>
    </lineage>
</organism>
<evidence type="ECO:0000256" key="2">
    <source>
        <dbReference type="ARBA" id="ARBA00023015"/>
    </source>
</evidence>
<dbReference type="AlphaFoldDB" id="A0A0R1PZM9"/>
<dbReference type="OrthoDB" id="9803735at2"/>
<dbReference type="InterPro" id="IPR005119">
    <property type="entry name" value="LysR_subst-bd"/>
</dbReference>
<keyword evidence="3" id="KW-0238">DNA-binding</keyword>
<dbReference type="PRINTS" id="PR00039">
    <property type="entry name" value="HTHLYSR"/>
</dbReference>
<dbReference type="PANTHER" id="PTHR30126:SF100">
    <property type="entry name" value="LYSR-FAMILY TRANSCRIPTIONAL REGULATOR"/>
    <property type="match status" value="1"/>
</dbReference>
<protein>
    <recommendedName>
        <fullName evidence="5">HTH lysR-type domain-containing protein</fullName>
    </recommendedName>
</protein>
<name>A0A0R1PZM9_9LACO</name>
<dbReference type="CDD" id="cd05466">
    <property type="entry name" value="PBP2_LTTR_substrate"/>
    <property type="match status" value="1"/>
</dbReference>
<reference evidence="6 7" key="1">
    <citation type="journal article" date="2015" name="Genome Announc.">
        <title>Expanding the biotechnology potential of lactobacilli through comparative genomics of 213 strains and associated genera.</title>
        <authorList>
            <person name="Sun Z."/>
            <person name="Harris H.M."/>
            <person name="McCann A."/>
            <person name="Guo C."/>
            <person name="Argimon S."/>
            <person name="Zhang W."/>
            <person name="Yang X."/>
            <person name="Jeffery I.B."/>
            <person name="Cooney J.C."/>
            <person name="Kagawa T.F."/>
            <person name="Liu W."/>
            <person name="Song Y."/>
            <person name="Salvetti E."/>
            <person name="Wrobel A."/>
            <person name="Rasinkangas P."/>
            <person name="Parkhill J."/>
            <person name="Rea M.C."/>
            <person name="O'Sullivan O."/>
            <person name="Ritari J."/>
            <person name="Douillard F.P."/>
            <person name="Paul Ross R."/>
            <person name="Yang R."/>
            <person name="Briner A.E."/>
            <person name="Felis G.E."/>
            <person name="de Vos W.M."/>
            <person name="Barrangou R."/>
            <person name="Klaenhammer T.R."/>
            <person name="Caufield P.W."/>
            <person name="Cui Y."/>
            <person name="Zhang H."/>
            <person name="O'Toole P.W."/>
        </authorList>
    </citation>
    <scope>NUCLEOTIDE SEQUENCE [LARGE SCALE GENOMIC DNA]</scope>
    <source>
        <strain evidence="6 7">DSM 19971</strain>
    </source>
</reference>
<dbReference type="STRING" id="1423812.FD20_GL002487"/>
<sequence>MEIRQLKTFQTIVNNGGFTKAAAKLNYAQSTVTGHIQEIEKELGKPLFDRLGRQIVLTETGKQLLVYTNEIIELIEKASQLSTNNKGVSGTLVIGASESLTTYRLPPIIRTYKANFPQVQIVLKPLTDEDIFEELKLGQLDLAFFMGRSITNEELTAIPLVTEKMALVLSNQQSPKAGNLLKDFLPDNEVILYTSRGCDHRYFFEELLNKHSYTPSETLEFWSIEALKQCIICGSGTSFLPLITVRKEWMNHELTCILTKENRIRTQMVYHRNKWLSPATQNFIKLVKKEAKNWEKEMISYDIN</sequence>
<comment type="similarity">
    <text evidence="1">Belongs to the LysR transcriptional regulatory family.</text>
</comment>
<proteinExistence type="inferred from homology"/>
<dbReference type="Proteomes" id="UP000051155">
    <property type="component" value="Unassembled WGS sequence"/>
</dbReference>
<dbReference type="PROSITE" id="PS50931">
    <property type="entry name" value="HTH_LYSR"/>
    <property type="match status" value="1"/>
</dbReference>
<gene>
    <name evidence="6" type="ORF">FD20_GL002487</name>
</gene>
<dbReference type="Pfam" id="PF03466">
    <property type="entry name" value="LysR_substrate"/>
    <property type="match status" value="1"/>
</dbReference>
<feature type="domain" description="HTH lysR-type" evidence="5">
    <location>
        <begin position="1"/>
        <end position="58"/>
    </location>
</feature>
<comment type="caution">
    <text evidence="6">The sequence shown here is derived from an EMBL/GenBank/DDBJ whole genome shotgun (WGS) entry which is preliminary data.</text>
</comment>
<evidence type="ECO:0000256" key="1">
    <source>
        <dbReference type="ARBA" id="ARBA00009437"/>
    </source>
</evidence>
<dbReference type="Gene3D" id="1.10.10.10">
    <property type="entry name" value="Winged helix-like DNA-binding domain superfamily/Winged helix DNA-binding domain"/>
    <property type="match status" value="1"/>
</dbReference>
<keyword evidence="7" id="KW-1185">Reference proteome</keyword>
<dbReference type="EMBL" id="AZEG01000008">
    <property type="protein sequence ID" value="KRL37949.1"/>
    <property type="molecule type" value="Genomic_DNA"/>
</dbReference>
<keyword evidence="4" id="KW-0804">Transcription</keyword>
<evidence type="ECO:0000259" key="5">
    <source>
        <dbReference type="PROSITE" id="PS50931"/>
    </source>
</evidence>
<evidence type="ECO:0000256" key="3">
    <source>
        <dbReference type="ARBA" id="ARBA00023125"/>
    </source>
</evidence>
<dbReference type="InterPro" id="IPR036388">
    <property type="entry name" value="WH-like_DNA-bd_sf"/>
</dbReference>
<dbReference type="InterPro" id="IPR036390">
    <property type="entry name" value="WH_DNA-bd_sf"/>
</dbReference>
<dbReference type="InterPro" id="IPR000847">
    <property type="entry name" value="LysR_HTH_N"/>
</dbReference>
<evidence type="ECO:0000256" key="4">
    <source>
        <dbReference type="ARBA" id="ARBA00023163"/>
    </source>
</evidence>
<dbReference type="PANTHER" id="PTHR30126">
    <property type="entry name" value="HTH-TYPE TRANSCRIPTIONAL REGULATOR"/>
    <property type="match status" value="1"/>
</dbReference>
<evidence type="ECO:0000313" key="7">
    <source>
        <dbReference type="Proteomes" id="UP000051155"/>
    </source>
</evidence>
<dbReference type="GO" id="GO:0003700">
    <property type="term" value="F:DNA-binding transcription factor activity"/>
    <property type="evidence" value="ECO:0007669"/>
    <property type="project" value="InterPro"/>
</dbReference>
<dbReference type="SUPFAM" id="SSF53850">
    <property type="entry name" value="Periplasmic binding protein-like II"/>
    <property type="match status" value="1"/>
</dbReference>
<dbReference type="RefSeq" id="WP_057736633.1">
    <property type="nucleotide sequence ID" value="NZ_AZEG01000008.1"/>
</dbReference>
<dbReference type="GO" id="GO:0000976">
    <property type="term" value="F:transcription cis-regulatory region binding"/>
    <property type="evidence" value="ECO:0007669"/>
    <property type="project" value="TreeGrafter"/>
</dbReference>
<evidence type="ECO:0000313" key="6">
    <source>
        <dbReference type="EMBL" id="KRL37949.1"/>
    </source>
</evidence>
<dbReference type="Pfam" id="PF00126">
    <property type="entry name" value="HTH_1"/>
    <property type="match status" value="1"/>
</dbReference>